<dbReference type="Proteomes" id="UP001168821">
    <property type="component" value="Unassembled WGS sequence"/>
</dbReference>
<feature type="chain" id="PRO_5041375987" evidence="1">
    <location>
        <begin position="21"/>
        <end position="312"/>
    </location>
</feature>
<accession>A0AA38HTA6</accession>
<comment type="caution">
    <text evidence="2">The sequence shown here is derived from an EMBL/GenBank/DDBJ whole genome shotgun (WGS) entry which is preliminary data.</text>
</comment>
<evidence type="ECO:0000313" key="3">
    <source>
        <dbReference type="Proteomes" id="UP001168821"/>
    </source>
</evidence>
<keyword evidence="1" id="KW-0732">Signal</keyword>
<keyword evidence="3" id="KW-1185">Reference proteome</keyword>
<organism evidence="2 3">
    <name type="scientific">Zophobas morio</name>
    <dbReference type="NCBI Taxonomy" id="2755281"/>
    <lineage>
        <taxon>Eukaryota</taxon>
        <taxon>Metazoa</taxon>
        <taxon>Ecdysozoa</taxon>
        <taxon>Arthropoda</taxon>
        <taxon>Hexapoda</taxon>
        <taxon>Insecta</taxon>
        <taxon>Pterygota</taxon>
        <taxon>Neoptera</taxon>
        <taxon>Endopterygota</taxon>
        <taxon>Coleoptera</taxon>
        <taxon>Polyphaga</taxon>
        <taxon>Cucujiformia</taxon>
        <taxon>Tenebrionidae</taxon>
        <taxon>Zophobas</taxon>
    </lineage>
</organism>
<proteinExistence type="predicted"/>
<evidence type="ECO:0000313" key="2">
    <source>
        <dbReference type="EMBL" id="KAJ3643305.1"/>
    </source>
</evidence>
<protein>
    <submittedName>
        <fullName evidence="2">Uncharacterized protein</fullName>
    </submittedName>
</protein>
<gene>
    <name evidence="2" type="ORF">Zmor_026027</name>
</gene>
<reference evidence="2" key="1">
    <citation type="journal article" date="2023" name="G3 (Bethesda)">
        <title>Whole genome assemblies of Zophobas morio and Tenebrio molitor.</title>
        <authorList>
            <person name="Kaur S."/>
            <person name="Stinson S.A."/>
            <person name="diCenzo G.C."/>
        </authorList>
    </citation>
    <scope>NUCLEOTIDE SEQUENCE</scope>
    <source>
        <strain evidence="2">QUZm001</strain>
    </source>
</reference>
<dbReference type="EMBL" id="JALNTZ010000008">
    <property type="protein sequence ID" value="KAJ3643305.1"/>
    <property type="molecule type" value="Genomic_DNA"/>
</dbReference>
<name>A0AA38HTA6_9CUCU</name>
<dbReference type="AlphaFoldDB" id="A0AA38HTA6"/>
<evidence type="ECO:0000256" key="1">
    <source>
        <dbReference type="SAM" id="SignalP"/>
    </source>
</evidence>
<sequence length="312" mass="35194">MKKAIFVAVGVLVALQQVFSATDDEVQQAYTELEDLTYEAFEKWDAIRTNYTERFLENLALDRLDAKLTMDSRLGETLDKVNALIERTNVFDSVDTTECIWGLNESLTALRASSLESLDICLYDNRYTTGFNIVAAKWTTIVHLGMDFLVCTQRAAADCQGDEACGDKIITEIEQKKTDSPMTINMLGENMIATLDSLPIRSNWRWRVKQDAKTLLYFSVVRTKRALVFYAGMRSVRKGHLMMIGWNDRSTAGSVKPVKYMFYCCRDVPELHMPYMEDAADKSGTGTIGKVVTNLNGTVPNGSSVYGRFEIR</sequence>
<feature type="signal peptide" evidence="1">
    <location>
        <begin position="1"/>
        <end position="20"/>
    </location>
</feature>